<reference evidence="1 2" key="1">
    <citation type="submission" date="2011-02" db="EMBL/GenBank/DDBJ databases">
        <authorList>
            <person name="Muzny D."/>
            <person name="Qin X."/>
            <person name="Deng J."/>
            <person name="Jiang H."/>
            <person name="Liu Y."/>
            <person name="Qu J."/>
            <person name="Song X.-Z."/>
            <person name="Zhang L."/>
            <person name="Thornton R."/>
            <person name="Coyle M."/>
            <person name="Francisco L."/>
            <person name="Jackson L."/>
            <person name="Javaid M."/>
            <person name="Korchina V."/>
            <person name="Kovar C."/>
            <person name="Mata R."/>
            <person name="Mathew T."/>
            <person name="Ngo R."/>
            <person name="Nguyen L."/>
            <person name="Nguyen N."/>
            <person name="Okwuonu G."/>
            <person name="Ongeri F."/>
            <person name="Pham C."/>
            <person name="Simmons D."/>
            <person name="Wilczek-Boney K."/>
            <person name="Hale W."/>
            <person name="Jakkamsetti A."/>
            <person name="Pham P."/>
            <person name="Ruth R."/>
            <person name="San Lucas F."/>
            <person name="Warren J."/>
            <person name="Zhang J."/>
            <person name="Zhao Z."/>
            <person name="Zhou C."/>
            <person name="Zhu D."/>
            <person name="Lee S."/>
            <person name="Bess C."/>
            <person name="Blankenburg K."/>
            <person name="Forbes L."/>
            <person name="Fu Q."/>
            <person name="Gubbala S."/>
            <person name="Hirani K."/>
            <person name="Jayaseelan J.C."/>
            <person name="Lara F."/>
            <person name="Munidasa M."/>
            <person name="Palculict T."/>
            <person name="Patil S."/>
            <person name="Pu L.-L."/>
            <person name="Saada N."/>
            <person name="Tang L."/>
            <person name="Weissenberger G."/>
            <person name="Zhu Y."/>
            <person name="Hemphill L."/>
            <person name="Shang Y."/>
            <person name="Youmans B."/>
            <person name="Ayvaz T."/>
            <person name="Ross M."/>
            <person name="Santibanez J."/>
            <person name="Aqrawi P."/>
            <person name="Gross S."/>
            <person name="Joshi V."/>
            <person name="Fowler G."/>
            <person name="Nazareth L."/>
            <person name="Reid J."/>
            <person name="Worley K."/>
            <person name="Petrosino J."/>
            <person name="Highlander S."/>
            <person name="Gibbs R."/>
        </authorList>
    </citation>
    <scope>NUCLEOTIDE SEQUENCE [LARGE SCALE GENOMIC DNA]</scope>
    <source>
        <strain evidence="1 2">ATCC BAA-1200</strain>
    </source>
</reference>
<evidence type="ECO:0000313" key="2">
    <source>
        <dbReference type="Proteomes" id="UP000004105"/>
    </source>
</evidence>
<comment type="caution">
    <text evidence="1">The sequence shown here is derived from an EMBL/GenBank/DDBJ whole genome shotgun (WGS) entry which is preliminary data.</text>
</comment>
<gene>
    <name evidence="1" type="ORF">HMPREF9123_0033</name>
</gene>
<dbReference type="Proteomes" id="UP000004105">
    <property type="component" value="Unassembled WGS sequence"/>
</dbReference>
<accession>F2B8L3</accession>
<protein>
    <submittedName>
        <fullName evidence="1">Uncharacterized protein</fullName>
    </submittedName>
</protein>
<proteinExistence type="predicted"/>
<sequence>MGGAFSDGLWVAEYLCGKERFGLGGGACPYRSARPDVHFCVMQAL</sequence>
<name>F2B8L3_9NEIS</name>
<dbReference type="EMBL" id="AFAY01000002">
    <property type="protein sequence ID" value="EGF12244.1"/>
    <property type="molecule type" value="Genomic_DNA"/>
</dbReference>
<keyword evidence="2" id="KW-1185">Reference proteome</keyword>
<organism evidence="1 2">
    <name type="scientific">Neisseria bacilliformis ATCC BAA-1200</name>
    <dbReference type="NCBI Taxonomy" id="888742"/>
    <lineage>
        <taxon>Bacteria</taxon>
        <taxon>Pseudomonadati</taxon>
        <taxon>Pseudomonadota</taxon>
        <taxon>Betaproteobacteria</taxon>
        <taxon>Neisseriales</taxon>
        <taxon>Neisseriaceae</taxon>
        <taxon>Neisseria</taxon>
    </lineage>
</organism>
<dbReference type="HOGENOM" id="CLU_3202367_0_0_4"/>
<dbReference type="AlphaFoldDB" id="F2B8L3"/>
<evidence type="ECO:0000313" key="1">
    <source>
        <dbReference type="EMBL" id="EGF12244.1"/>
    </source>
</evidence>